<sequence>MTTHDVHSFQHLASSSSDRRPTGNINVQLSIDEPSPPVFGVYIILVSSFPQLVPTCTRHGRISQVVLARICATRYIKLRTRVDRDAWDAELGLWKIACRTQGQDTQERTEFFNLTLISNGYYYLSNTHLSAASKPGSRKKDLAHSAWYRQPPPTDRGKIVLVVGGGTSGSNIAAEVAAKGRATVVHSFPQPEGTQKPPVSALLDV</sequence>
<dbReference type="Pfam" id="PF00743">
    <property type="entry name" value="FMO-like"/>
    <property type="match status" value="1"/>
</dbReference>
<dbReference type="InterPro" id="IPR036188">
    <property type="entry name" value="FAD/NAD-bd_sf"/>
</dbReference>
<comment type="caution">
    <text evidence="5">The sequence shown here is derived from an EMBL/GenBank/DDBJ whole genome shotgun (WGS) entry which is preliminary data.</text>
</comment>
<evidence type="ECO:0000256" key="2">
    <source>
        <dbReference type="ARBA" id="ARBA00022827"/>
    </source>
</evidence>
<evidence type="ECO:0000256" key="3">
    <source>
        <dbReference type="ARBA" id="ARBA00023002"/>
    </source>
</evidence>
<keyword evidence="6" id="KW-1185">Reference proteome</keyword>
<keyword evidence="3" id="KW-0560">Oxidoreductase</keyword>
<dbReference type="EMBL" id="JBAHYK010001332">
    <property type="protein sequence ID" value="KAL0568461.1"/>
    <property type="molecule type" value="Genomic_DNA"/>
</dbReference>
<dbReference type="GO" id="GO:0004497">
    <property type="term" value="F:monooxygenase activity"/>
    <property type="evidence" value="ECO:0007669"/>
    <property type="project" value="UniProtKB-KW"/>
</dbReference>
<evidence type="ECO:0000256" key="4">
    <source>
        <dbReference type="SAM" id="MobiDB-lite"/>
    </source>
</evidence>
<dbReference type="InterPro" id="IPR020946">
    <property type="entry name" value="Flavin_mOase-like"/>
</dbReference>
<keyword evidence="5" id="KW-0503">Monooxygenase</keyword>
<evidence type="ECO:0000256" key="1">
    <source>
        <dbReference type="ARBA" id="ARBA00022630"/>
    </source>
</evidence>
<dbReference type="Proteomes" id="UP001465976">
    <property type="component" value="Unassembled WGS sequence"/>
</dbReference>
<feature type="region of interest" description="Disordered" evidence="4">
    <location>
        <begin position="1"/>
        <end position="25"/>
    </location>
</feature>
<evidence type="ECO:0000313" key="5">
    <source>
        <dbReference type="EMBL" id="KAL0568461.1"/>
    </source>
</evidence>
<keyword evidence="2" id="KW-0274">FAD</keyword>
<dbReference type="Gene3D" id="3.50.50.60">
    <property type="entry name" value="FAD/NAD(P)-binding domain"/>
    <property type="match status" value="1"/>
</dbReference>
<accession>A0ABR3EZU6</accession>
<name>A0ABR3EZU6_9AGAR</name>
<organism evidence="5 6">
    <name type="scientific">Marasmius crinis-equi</name>
    <dbReference type="NCBI Taxonomy" id="585013"/>
    <lineage>
        <taxon>Eukaryota</taxon>
        <taxon>Fungi</taxon>
        <taxon>Dikarya</taxon>
        <taxon>Basidiomycota</taxon>
        <taxon>Agaricomycotina</taxon>
        <taxon>Agaricomycetes</taxon>
        <taxon>Agaricomycetidae</taxon>
        <taxon>Agaricales</taxon>
        <taxon>Marasmiineae</taxon>
        <taxon>Marasmiaceae</taxon>
        <taxon>Marasmius</taxon>
    </lineage>
</organism>
<evidence type="ECO:0000313" key="6">
    <source>
        <dbReference type="Proteomes" id="UP001465976"/>
    </source>
</evidence>
<gene>
    <name evidence="5" type="primary">FMO1_2</name>
    <name evidence="5" type="ORF">V5O48_013517</name>
</gene>
<dbReference type="SUPFAM" id="SSF51905">
    <property type="entry name" value="FAD/NAD(P)-binding domain"/>
    <property type="match status" value="1"/>
</dbReference>
<reference evidence="5 6" key="1">
    <citation type="submission" date="2024-02" db="EMBL/GenBank/DDBJ databases">
        <title>A draft genome for the cacao thread blight pathogen Marasmius crinis-equi.</title>
        <authorList>
            <person name="Cohen S.P."/>
            <person name="Baruah I.K."/>
            <person name="Amoako-Attah I."/>
            <person name="Bukari Y."/>
            <person name="Meinhardt L.W."/>
            <person name="Bailey B.A."/>
        </authorList>
    </citation>
    <scope>NUCLEOTIDE SEQUENCE [LARGE SCALE GENOMIC DNA]</scope>
    <source>
        <strain evidence="5 6">GH-76</strain>
    </source>
</reference>
<protein>
    <submittedName>
        <fullName evidence="5">Monooxygenase</fullName>
    </submittedName>
</protein>
<keyword evidence="1" id="KW-0285">Flavoprotein</keyword>
<proteinExistence type="predicted"/>